<keyword evidence="1" id="KW-0732">Signal</keyword>
<reference evidence="2 3" key="1">
    <citation type="submission" date="2016-09" db="EMBL/GenBank/DDBJ databases">
        <authorList>
            <person name="Capua I."/>
            <person name="De Benedictis P."/>
            <person name="Joannis T."/>
            <person name="Lombin L.H."/>
            <person name="Cattoli G."/>
        </authorList>
    </citation>
    <scope>NUCLEOTIDE SEQUENCE [LARGE SCALE GENOMIC DNA]</scope>
    <source>
        <strain evidence="2 3">IMI 309357</strain>
    </source>
</reference>
<evidence type="ECO:0000313" key="3">
    <source>
        <dbReference type="Proteomes" id="UP000176998"/>
    </source>
</evidence>
<dbReference type="AlphaFoldDB" id="A0A1G4B7T5"/>
<dbReference type="RefSeq" id="XP_022474497.1">
    <property type="nucleotide sequence ID" value="XM_022619034.1"/>
</dbReference>
<protein>
    <submittedName>
        <fullName evidence="2">Uncharacterized protein</fullName>
    </submittedName>
</protein>
<organism evidence="2 3">
    <name type="scientific">Colletotrichum orchidophilum</name>
    <dbReference type="NCBI Taxonomy" id="1209926"/>
    <lineage>
        <taxon>Eukaryota</taxon>
        <taxon>Fungi</taxon>
        <taxon>Dikarya</taxon>
        <taxon>Ascomycota</taxon>
        <taxon>Pezizomycotina</taxon>
        <taxon>Sordariomycetes</taxon>
        <taxon>Hypocreomycetidae</taxon>
        <taxon>Glomerellales</taxon>
        <taxon>Glomerellaceae</taxon>
        <taxon>Colletotrichum</taxon>
    </lineage>
</organism>
<sequence length="268" mass="28919">MWFNVGSSWETSLSTLFLLFTLVLNVAAQTLGVTLDKSARDDAERFVYSAKLTFEEDTGTLFNGVQLYALARLAFDQMAAQFNADGLRVHTQPVMMAAMALGKNVYISSNIKGGPFLYTYADARLKPQVLIALERCQTSLQDVATEGTTVGPQHRTKASCAEIAALHQYYLDDAVDEAARVNPPPTRVVAFGRGGGTGPLGPQNPCGGGGVVVDGAMTWGCKQFMADEKITVPPKPNKKVVLDLPNPFPKFTTTQISIMCPGHKKTTP</sequence>
<proteinExistence type="predicted"/>
<evidence type="ECO:0000313" key="2">
    <source>
        <dbReference type="EMBL" id="OHE97342.1"/>
    </source>
</evidence>
<dbReference type="Proteomes" id="UP000176998">
    <property type="component" value="Unassembled WGS sequence"/>
</dbReference>
<evidence type="ECO:0000256" key="1">
    <source>
        <dbReference type="SAM" id="SignalP"/>
    </source>
</evidence>
<dbReference type="GeneID" id="34560544"/>
<keyword evidence="3" id="KW-1185">Reference proteome</keyword>
<accession>A0A1G4B7T5</accession>
<gene>
    <name evidence="2" type="ORF">CORC01_07397</name>
</gene>
<dbReference type="OrthoDB" id="3780330at2759"/>
<feature type="chain" id="PRO_5009602581" evidence="1">
    <location>
        <begin position="29"/>
        <end position="268"/>
    </location>
</feature>
<feature type="signal peptide" evidence="1">
    <location>
        <begin position="1"/>
        <end position="28"/>
    </location>
</feature>
<comment type="caution">
    <text evidence="2">The sequence shown here is derived from an EMBL/GenBank/DDBJ whole genome shotgun (WGS) entry which is preliminary data.</text>
</comment>
<name>A0A1G4B7T5_9PEZI</name>
<dbReference type="EMBL" id="MJBS01000059">
    <property type="protein sequence ID" value="OHE97342.1"/>
    <property type="molecule type" value="Genomic_DNA"/>
</dbReference>